<evidence type="ECO:0000256" key="2">
    <source>
        <dbReference type="ARBA" id="ARBA00001946"/>
    </source>
</evidence>
<comment type="cofactor">
    <cofactor evidence="2 7 8">
        <name>Mg(2+)</name>
        <dbReference type="ChEBI" id="CHEBI:18420"/>
    </cofactor>
</comment>
<name>W9GLY5_9MICO</name>
<sequence>MPRVPRSAAGTEDTVETAVDPADLLELERLCVEFASEAGRFIRDERPSTVRVADTKSSETDVVTVMDRRSEALLHGLIRDARPDDGILGEEGADVAGRSGLTWVVDPIDGTVNYLYDIPAYAVSVAVVVGDPATPGAWRPVAGAVSDPCRGLVHHARRGGGAWTRAAATPAPPAGASPPPSPERRRLAASTEEELGRALLATGFGYEAQVRAAQAEVLREVLPRVRDIRRIGSAALDLVRVADGSVDAYAESGLKPWDLAAGWLVAEEAGARVVGVAGHPGPELTVAAGPALVEPVRRLFTGR</sequence>
<comment type="catalytic activity">
    <reaction evidence="1 8">
        <text>a myo-inositol phosphate + H2O = myo-inositol + phosphate</text>
        <dbReference type="Rhea" id="RHEA:24056"/>
        <dbReference type="ChEBI" id="CHEBI:15377"/>
        <dbReference type="ChEBI" id="CHEBI:17268"/>
        <dbReference type="ChEBI" id="CHEBI:43474"/>
        <dbReference type="ChEBI" id="CHEBI:84139"/>
        <dbReference type="EC" id="3.1.3.25"/>
    </reaction>
</comment>
<dbReference type="GO" id="GO:0008934">
    <property type="term" value="F:inositol monophosphate 1-phosphatase activity"/>
    <property type="evidence" value="ECO:0007669"/>
    <property type="project" value="InterPro"/>
</dbReference>
<feature type="binding site" evidence="7">
    <location>
        <position position="258"/>
    </location>
    <ligand>
        <name>Mg(2+)</name>
        <dbReference type="ChEBI" id="CHEBI:18420"/>
        <label>1</label>
        <note>catalytic</note>
    </ligand>
</feature>
<dbReference type="PANTHER" id="PTHR20854:SF4">
    <property type="entry name" value="INOSITOL-1-MONOPHOSPHATASE-RELATED"/>
    <property type="match status" value="1"/>
</dbReference>
<dbReference type="Gene3D" id="3.40.190.80">
    <property type="match status" value="1"/>
</dbReference>
<dbReference type="PRINTS" id="PR00377">
    <property type="entry name" value="IMPHPHTASES"/>
</dbReference>
<evidence type="ECO:0000256" key="3">
    <source>
        <dbReference type="ARBA" id="ARBA00009759"/>
    </source>
</evidence>
<comment type="similarity">
    <text evidence="3 8">Belongs to the inositol monophosphatase superfamily.</text>
</comment>
<dbReference type="EMBL" id="AWQS01000016">
    <property type="protein sequence ID" value="EWT07271.1"/>
    <property type="molecule type" value="Genomic_DNA"/>
</dbReference>
<gene>
    <name evidence="10" type="ORF">N864_08780</name>
</gene>
<evidence type="ECO:0000313" key="10">
    <source>
        <dbReference type="EMBL" id="EWT07271.1"/>
    </source>
</evidence>
<dbReference type="PROSITE" id="PS00629">
    <property type="entry name" value="IMP_1"/>
    <property type="match status" value="1"/>
</dbReference>
<accession>W9GLY5</accession>
<dbReference type="InterPro" id="IPR000760">
    <property type="entry name" value="Inositol_monophosphatase-like"/>
</dbReference>
<evidence type="ECO:0000256" key="4">
    <source>
        <dbReference type="ARBA" id="ARBA00022723"/>
    </source>
</evidence>
<feature type="binding site" evidence="7">
    <location>
        <position position="106"/>
    </location>
    <ligand>
        <name>Mg(2+)</name>
        <dbReference type="ChEBI" id="CHEBI:18420"/>
        <label>1</label>
        <note>catalytic</note>
    </ligand>
</feature>
<dbReference type="PANTHER" id="PTHR20854">
    <property type="entry name" value="INOSITOL MONOPHOSPHATASE"/>
    <property type="match status" value="1"/>
</dbReference>
<dbReference type="GO" id="GO:0006020">
    <property type="term" value="P:inositol metabolic process"/>
    <property type="evidence" value="ECO:0007669"/>
    <property type="project" value="TreeGrafter"/>
</dbReference>
<dbReference type="GO" id="GO:0007165">
    <property type="term" value="P:signal transduction"/>
    <property type="evidence" value="ECO:0007669"/>
    <property type="project" value="TreeGrafter"/>
</dbReference>
<keyword evidence="5 8" id="KW-0378">Hydrolase</keyword>
<dbReference type="Pfam" id="PF00459">
    <property type="entry name" value="Inositol_P"/>
    <property type="match status" value="1"/>
</dbReference>
<evidence type="ECO:0000313" key="11">
    <source>
        <dbReference type="Proteomes" id="UP000019494"/>
    </source>
</evidence>
<evidence type="ECO:0000256" key="9">
    <source>
        <dbReference type="SAM" id="MobiDB-lite"/>
    </source>
</evidence>
<evidence type="ECO:0000256" key="5">
    <source>
        <dbReference type="ARBA" id="ARBA00022801"/>
    </source>
</evidence>
<feature type="binding site" evidence="7">
    <location>
        <position position="90"/>
    </location>
    <ligand>
        <name>Mg(2+)</name>
        <dbReference type="ChEBI" id="CHEBI:18420"/>
        <label>2</label>
    </ligand>
</feature>
<evidence type="ECO:0000256" key="7">
    <source>
        <dbReference type="PIRSR" id="PIRSR600760-2"/>
    </source>
</evidence>
<evidence type="ECO:0000256" key="1">
    <source>
        <dbReference type="ARBA" id="ARBA00001033"/>
    </source>
</evidence>
<dbReference type="InterPro" id="IPR020583">
    <property type="entry name" value="Inositol_monoP_metal-BS"/>
</dbReference>
<protein>
    <recommendedName>
        <fullName evidence="8">Inositol-1-monophosphatase</fullName>
        <ecNumber evidence="8">3.1.3.25</ecNumber>
    </recommendedName>
</protein>
<proteinExistence type="inferred from homology"/>
<dbReference type="InterPro" id="IPR033942">
    <property type="entry name" value="IMPase"/>
</dbReference>
<dbReference type="Gene3D" id="3.30.540.10">
    <property type="entry name" value="Fructose-1,6-Bisphosphatase, subunit A, domain 1"/>
    <property type="match status" value="1"/>
</dbReference>
<dbReference type="PATRIC" id="fig|584657.3.peg.750"/>
<dbReference type="AlphaFoldDB" id="W9GLY5"/>
<feature type="binding site" evidence="7">
    <location>
        <position position="109"/>
    </location>
    <ligand>
        <name>Mg(2+)</name>
        <dbReference type="ChEBI" id="CHEBI:18420"/>
        <label>1</label>
        <note>catalytic</note>
    </ligand>
</feature>
<keyword evidence="11" id="KW-1185">Reference proteome</keyword>
<evidence type="ECO:0000256" key="6">
    <source>
        <dbReference type="ARBA" id="ARBA00022842"/>
    </source>
</evidence>
<dbReference type="EC" id="3.1.3.25" evidence="8"/>
<comment type="caution">
    <text evidence="10">The sequence shown here is derived from an EMBL/GenBank/DDBJ whole genome shotgun (WGS) entry which is preliminary data.</text>
</comment>
<dbReference type="GO" id="GO:0046854">
    <property type="term" value="P:phosphatidylinositol phosphate biosynthetic process"/>
    <property type="evidence" value="ECO:0007669"/>
    <property type="project" value="InterPro"/>
</dbReference>
<keyword evidence="6 7" id="KW-0460">Magnesium</keyword>
<feature type="compositionally biased region" description="Pro residues" evidence="9">
    <location>
        <begin position="170"/>
        <end position="181"/>
    </location>
</feature>
<organism evidence="10 11">
    <name type="scientific">Intrasporangium chromatireducens Q5-1</name>
    <dbReference type="NCBI Taxonomy" id="584657"/>
    <lineage>
        <taxon>Bacteria</taxon>
        <taxon>Bacillati</taxon>
        <taxon>Actinomycetota</taxon>
        <taxon>Actinomycetes</taxon>
        <taxon>Micrococcales</taxon>
        <taxon>Intrasporangiaceae</taxon>
        <taxon>Intrasporangium</taxon>
    </lineage>
</organism>
<dbReference type="SUPFAM" id="SSF56655">
    <property type="entry name" value="Carbohydrate phosphatase"/>
    <property type="match status" value="1"/>
</dbReference>
<dbReference type="CDD" id="cd01639">
    <property type="entry name" value="IMPase"/>
    <property type="match status" value="1"/>
</dbReference>
<reference evidence="11" key="1">
    <citation type="submission" date="2013-08" db="EMBL/GenBank/DDBJ databases">
        <title>Intrasporangium oryzae NRRL B-24470.</title>
        <authorList>
            <person name="Liu H."/>
            <person name="Wang G."/>
        </authorList>
    </citation>
    <scope>NUCLEOTIDE SEQUENCE [LARGE SCALE GENOMIC DNA]</scope>
    <source>
        <strain evidence="11">Q5-1</strain>
    </source>
</reference>
<feature type="region of interest" description="Disordered" evidence="9">
    <location>
        <begin position="161"/>
        <end position="190"/>
    </location>
</feature>
<feature type="binding site" evidence="7">
    <location>
        <position position="108"/>
    </location>
    <ligand>
        <name>Mg(2+)</name>
        <dbReference type="ChEBI" id="CHEBI:18420"/>
        <label>1</label>
        <note>catalytic</note>
    </ligand>
</feature>
<dbReference type="PROSITE" id="PS00630">
    <property type="entry name" value="IMP_2"/>
    <property type="match status" value="1"/>
</dbReference>
<dbReference type="Proteomes" id="UP000019494">
    <property type="component" value="Unassembled WGS sequence"/>
</dbReference>
<evidence type="ECO:0000256" key="8">
    <source>
        <dbReference type="RuleBase" id="RU364068"/>
    </source>
</evidence>
<dbReference type="InterPro" id="IPR020550">
    <property type="entry name" value="Inositol_monophosphatase_CS"/>
</dbReference>
<dbReference type="GO" id="GO:0046872">
    <property type="term" value="F:metal ion binding"/>
    <property type="evidence" value="ECO:0007669"/>
    <property type="project" value="UniProtKB-KW"/>
</dbReference>
<keyword evidence="4 7" id="KW-0479">Metal-binding</keyword>